<dbReference type="SMART" id="SM00267">
    <property type="entry name" value="GGDEF"/>
    <property type="match status" value="1"/>
</dbReference>
<dbReference type="InterPro" id="IPR029787">
    <property type="entry name" value="Nucleotide_cyclase"/>
</dbReference>
<dbReference type="NCBIfam" id="TIGR00254">
    <property type="entry name" value="GGDEF"/>
    <property type="match status" value="1"/>
</dbReference>
<dbReference type="PROSITE" id="PS50887">
    <property type="entry name" value="GGDEF"/>
    <property type="match status" value="1"/>
</dbReference>
<reference evidence="3 4" key="1">
    <citation type="submission" date="2018-08" db="EMBL/GenBank/DDBJ databases">
        <title>Salinimonas sediminis sp. nov., a piezophilic bacterium isolated from a deep-sea sediment sample from the New Britain Trench.</title>
        <authorList>
            <person name="Cao J."/>
        </authorList>
    </citation>
    <scope>NUCLEOTIDE SEQUENCE [LARGE SCALE GENOMIC DNA]</scope>
    <source>
        <strain evidence="3 4">N102</strain>
    </source>
</reference>
<gene>
    <name evidence="3" type="ORF">D0Y50_07085</name>
</gene>
<accession>A0A346NKU2</accession>
<dbReference type="Gene3D" id="3.20.20.450">
    <property type="entry name" value="EAL domain"/>
    <property type="match status" value="1"/>
</dbReference>
<dbReference type="Pfam" id="PF00563">
    <property type="entry name" value="EAL"/>
    <property type="match status" value="1"/>
</dbReference>
<dbReference type="PROSITE" id="PS50883">
    <property type="entry name" value="EAL"/>
    <property type="match status" value="1"/>
</dbReference>
<dbReference type="SUPFAM" id="SSF55073">
    <property type="entry name" value="Nucleotide cyclase"/>
    <property type="match status" value="1"/>
</dbReference>
<dbReference type="Gene3D" id="3.30.70.270">
    <property type="match status" value="1"/>
</dbReference>
<keyword evidence="4" id="KW-1185">Reference proteome</keyword>
<evidence type="ECO:0000313" key="4">
    <source>
        <dbReference type="Proteomes" id="UP000262073"/>
    </source>
</evidence>
<dbReference type="KEGG" id="salm:D0Y50_07085"/>
<dbReference type="PANTHER" id="PTHR33121">
    <property type="entry name" value="CYCLIC DI-GMP PHOSPHODIESTERASE PDEF"/>
    <property type="match status" value="1"/>
</dbReference>
<dbReference type="Proteomes" id="UP000262073">
    <property type="component" value="Chromosome"/>
</dbReference>
<protein>
    <submittedName>
        <fullName evidence="3">Bifunctional diguanylate cyclase/phosphodiesterase</fullName>
    </submittedName>
</protein>
<evidence type="ECO:0000313" key="3">
    <source>
        <dbReference type="EMBL" id="AXR06149.1"/>
    </source>
</evidence>
<dbReference type="InterPro" id="IPR001633">
    <property type="entry name" value="EAL_dom"/>
</dbReference>
<dbReference type="EMBL" id="CP031769">
    <property type="protein sequence ID" value="AXR06149.1"/>
    <property type="molecule type" value="Genomic_DNA"/>
</dbReference>
<dbReference type="OrthoDB" id="8553030at2"/>
<dbReference type="InterPro" id="IPR000160">
    <property type="entry name" value="GGDEF_dom"/>
</dbReference>
<dbReference type="Pfam" id="PF00990">
    <property type="entry name" value="GGDEF"/>
    <property type="match status" value="1"/>
</dbReference>
<dbReference type="RefSeq" id="WP_117316154.1">
    <property type="nucleotide sequence ID" value="NZ_CP031769.1"/>
</dbReference>
<dbReference type="SMART" id="SM00052">
    <property type="entry name" value="EAL"/>
    <property type="match status" value="1"/>
</dbReference>
<sequence length="436" mass="49024">MPKLHQTLATIPNRYAFINQVDKFAQCHDNFTLMLIDVVRFSDVTTSLGITVGDRFLLQIANRIISFFDDKICFGRVSGDIFGIMFPGKAEQGLMLRRYERMTEHFKTPMHHEQHAFIADFNVGAVAGRQHGFQISNFISRAEAALKQAKENKYENFYMLDGTSYAPSGRRLALKADLRRAMARDELELYFQPKVNLSTLQIVGAECLLRWNHPLDGVVFPGPLIEAAESYHMMNELAYWTLNQAFHSLASMSLSGLTPRLSINISPTQLYDSQLIPHIKMLCERYGFAPAKFELELTEDVALSNSLMVKEQLARLRALGIAIAVDDFGKGYSNLAYIRDLDITALKIDKNFVMGLSDNQVNRAIVQAAKIIGDAKQCEVVAEGIETMEHLHILRELGITTGQGFLFSRAIPLNEFVTLAQQDIIVGSSPLRKRLG</sequence>
<dbReference type="InterPro" id="IPR043128">
    <property type="entry name" value="Rev_trsase/Diguanyl_cyclase"/>
</dbReference>
<dbReference type="InterPro" id="IPR035919">
    <property type="entry name" value="EAL_sf"/>
</dbReference>
<dbReference type="SUPFAM" id="SSF141868">
    <property type="entry name" value="EAL domain-like"/>
    <property type="match status" value="1"/>
</dbReference>
<dbReference type="AlphaFoldDB" id="A0A346NKU2"/>
<feature type="domain" description="GGDEF" evidence="2">
    <location>
        <begin position="29"/>
        <end position="162"/>
    </location>
</feature>
<evidence type="ECO:0000259" key="2">
    <source>
        <dbReference type="PROSITE" id="PS50887"/>
    </source>
</evidence>
<feature type="domain" description="EAL" evidence="1">
    <location>
        <begin position="171"/>
        <end position="424"/>
    </location>
</feature>
<proteinExistence type="predicted"/>
<organism evidence="3 4">
    <name type="scientific">Salinimonas sediminis</name>
    <dbReference type="NCBI Taxonomy" id="2303538"/>
    <lineage>
        <taxon>Bacteria</taxon>
        <taxon>Pseudomonadati</taxon>
        <taxon>Pseudomonadota</taxon>
        <taxon>Gammaproteobacteria</taxon>
        <taxon>Alteromonadales</taxon>
        <taxon>Alteromonadaceae</taxon>
        <taxon>Alteromonas/Salinimonas group</taxon>
        <taxon>Salinimonas</taxon>
    </lineage>
</organism>
<dbReference type="InterPro" id="IPR050706">
    <property type="entry name" value="Cyclic-di-GMP_PDE-like"/>
</dbReference>
<dbReference type="CDD" id="cd01948">
    <property type="entry name" value="EAL"/>
    <property type="match status" value="1"/>
</dbReference>
<dbReference type="CDD" id="cd01949">
    <property type="entry name" value="GGDEF"/>
    <property type="match status" value="1"/>
</dbReference>
<dbReference type="PANTHER" id="PTHR33121:SF79">
    <property type="entry name" value="CYCLIC DI-GMP PHOSPHODIESTERASE PDED-RELATED"/>
    <property type="match status" value="1"/>
</dbReference>
<dbReference type="GO" id="GO:0071111">
    <property type="term" value="F:cyclic-guanylate-specific phosphodiesterase activity"/>
    <property type="evidence" value="ECO:0007669"/>
    <property type="project" value="InterPro"/>
</dbReference>
<name>A0A346NKU2_9ALTE</name>
<evidence type="ECO:0000259" key="1">
    <source>
        <dbReference type="PROSITE" id="PS50883"/>
    </source>
</evidence>